<name>A0A3B1BTS7_9ZZZZ</name>
<evidence type="ECO:0008006" key="2">
    <source>
        <dbReference type="Google" id="ProtNLM"/>
    </source>
</evidence>
<accession>A0A3B1BTS7</accession>
<reference evidence="1" key="1">
    <citation type="submission" date="2018-06" db="EMBL/GenBank/DDBJ databases">
        <authorList>
            <person name="Zhirakovskaya E."/>
        </authorList>
    </citation>
    <scope>NUCLEOTIDE SEQUENCE</scope>
</reference>
<gene>
    <name evidence="1" type="ORF">MNBD_GAMMA25-1240</name>
</gene>
<proteinExistence type="predicted"/>
<dbReference type="EMBL" id="UOFY01000042">
    <property type="protein sequence ID" value="VAX09725.1"/>
    <property type="molecule type" value="Genomic_DNA"/>
</dbReference>
<sequence>MVSENSFNTESLDYYILGDQPTTCGKCGARTDFDELNSELQKHQCLNIQCGYEFIAVGDAN</sequence>
<protein>
    <recommendedName>
        <fullName evidence="2">Zinc finger Ogr/Delta-type domain-containing protein</fullName>
    </recommendedName>
</protein>
<evidence type="ECO:0000313" key="1">
    <source>
        <dbReference type="EMBL" id="VAX09725.1"/>
    </source>
</evidence>
<organism evidence="1">
    <name type="scientific">hydrothermal vent metagenome</name>
    <dbReference type="NCBI Taxonomy" id="652676"/>
    <lineage>
        <taxon>unclassified sequences</taxon>
        <taxon>metagenomes</taxon>
        <taxon>ecological metagenomes</taxon>
    </lineage>
</organism>
<dbReference type="AlphaFoldDB" id="A0A3B1BTS7"/>